<dbReference type="InterPro" id="IPR002346">
    <property type="entry name" value="Mopterin_DH_FAD-bd"/>
</dbReference>
<comment type="caution">
    <text evidence="5">The sequence shown here is derived from an EMBL/GenBank/DDBJ whole genome shotgun (WGS) entry which is preliminary data.</text>
</comment>
<dbReference type="InterPro" id="IPR005107">
    <property type="entry name" value="CO_DH_flav_C"/>
</dbReference>
<dbReference type="GO" id="GO:0071949">
    <property type="term" value="F:FAD binding"/>
    <property type="evidence" value="ECO:0007669"/>
    <property type="project" value="InterPro"/>
</dbReference>
<dbReference type="InterPro" id="IPR036318">
    <property type="entry name" value="FAD-bd_PCMH-like_sf"/>
</dbReference>
<dbReference type="Pfam" id="PF00941">
    <property type="entry name" value="FAD_binding_5"/>
    <property type="match status" value="1"/>
</dbReference>
<evidence type="ECO:0000256" key="3">
    <source>
        <dbReference type="ARBA" id="ARBA00023002"/>
    </source>
</evidence>
<feature type="domain" description="FAD-binding PCMH-type" evidence="4">
    <location>
        <begin position="1"/>
        <end position="177"/>
    </location>
</feature>
<proteinExistence type="predicted"/>
<accession>A0A2S6A8T7</accession>
<dbReference type="InterPro" id="IPR016167">
    <property type="entry name" value="FAD-bd_PCMH_sub1"/>
</dbReference>
<keyword evidence="3" id="KW-0560">Oxidoreductase</keyword>
<dbReference type="SUPFAM" id="SSF56176">
    <property type="entry name" value="FAD-binding/transporter-associated domain-like"/>
    <property type="match status" value="1"/>
</dbReference>
<dbReference type="RefSeq" id="WP_064907717.1">
    <property type="nucleotide sequence ID" value="NZ_PSZD01000005.1"/>
</dbReference>
<evidence type="ECO:0000313" key="6">
    <source>
        <dbReference type="Proteomes" id="UP000238356"/>
    </source>
</evidence>
<evidence type="ECO:0000313" key="5">
    <source>
        <dbReference type="EMBL" id="PPJ29726.1"/>
    </source>
</evidence>
<dbReference type="SUPFAM" id="SSF55447">
    <property type="entry name" value="CO dehydrogenase flavoprotein C-terminal domain-like"/>
    <property type="match status" value="1"/>
</dbReference>
<dbReference type="Proteomes" id="UP000238356">
    <property type="component" value="Unassembled WGS sequence"/>
</dbReference>
<dbReference type="EMBL" id="PSZD01000005">
    <property type="protein sequence ID" value="PPJ29726.1"/>
    <property type="molecule type" value="Genomic_DNA"/>
</dbReference>
<keyword evidence="2" id="KW-0274">FAD</keyword>
<dbReference type="Gene3D" id="3.30.390.50">
    <property type="entry name" value="CO dehydrogenase flavoprotein, C-terminal domain"/>
    <property type="match status" value="1"/>
</dbReference>
<dbReference type="Pfam" id="PF03450">
    <property type="entry name" value="CO_deh_flav_C"/>
    <property type="match status" value="1"/>
</dbReference>
<evidence type="ECO:0000256" key="1">
    <source>
        <dbReference type="ARBA" id="ARBA00022630"/>
    </source>
</evidence>
<dbReference type="FunFam" id="3.30.465.10:FF:000017">
    <property type="entry name" value="Xanthine dehydrogenase, FAD binding subunit"/>
    <property type="match status" value="1"/>
</dbReference>
<dbReference type="GO" id="GO:0016491">
    <property type="term" value="F:oxidoreductase activity"/>
    <property type="evidence" value="ECO:0007669"/>
    <property type="project" value="UniProtKB-KW"/>
</dbReference>
<keyword evidence="6" id="KW-1185">Reference proteome</keyword>
<keyword evidence="1" id="KW-0285">Flavoprotein</keyword>
<dbReference type="Gene3D" id="3.30.43.10">
    <property type="entry name" value="Uridine Diphospho-n-acetylenolpyruvylglucosamine Reductase, domain 2"/>
    <property type="match status" value="1"/>
</dbReference>
<dbReference type="SMART" id="SM01092">
    <property type="entry name" value="CO_deh_flav_C"/>
    <property type="match status" value="1"/>
</dbReference>
<dbReference type="AlphaFoldDB" id="A0A2S6A8T7"/>
<dbReference type="PANTHER" id="PTHR42659:SF2">
    <property type="entry name" value="XANTHINE DEHYDROGENASE SUBUNIT C-RELATED"/>
    <property type="match status" value="1"/>
</dbReference>
<dbReference type="PROSITE" id="PS51387">
    <property type="entry name" value="FAD_PCMH"/>
    <property type="match status" value="1"/>
</dbReference>
<dbReference type="PANTHER" id="PTHR42659">
    <property type="entry name" value="XANTHINE DEHYDROGENASE SUBUNIT C-RELATED"/>
    <property type="match status" value="1"/>
</dbReference>
<evidence type="ECO:0000256" key="2">
    <source>
        <dbReference type="ARBA" id="ARBA00022827"/>
    </source>
</evidence>
<evidence type="ECO:0000259" key="4">
    <source>
        <dbReference type="PROSITE" id="PS51387"/>
    </source>
</evidence>
<name>A0A2S6A8T7_9NOCA</name>
<dbReference type="InterPro" id="IPR016166">
    <property type="entry name" value="FAD-bd_PCMH"/>
</dbReference>
<dbReference type="InterPro" id="IPR016169">
    <property type="entry name" value="FAD-bd_PCMH_sub2"/>
</dbReference>
<gene>
    <name evidence="5" type="ORF">C5F51_09460</name>
</gene>
<dbReference type="InterPro" id="IPR036683">
    <property type="entry name" value="CO_DH_flav_C_dom_sf"/>
</dbReference>
<dbReference type="Gene3D" id="3.30.465.10">
    <property type="match status" value="1"/>
</dbReference>
<protein>
    <submittedName>
        <fullName evidence="5">Xanthine dehydrogenase family protein subunit M</fullName>
    </submittedName>
</protein>
<dbReference type="InterPro" id="IPR051312">
    <property type="entry name" value="Diverse_Substr_Oxidored"/>
</dbReference>
<sequence length="291" mass="30393">MKPAAFDYHAPGSAEEAVTLLAELGDEAKVIAGGQSLVPMLALRLAVFDHLVDLRRVDDLRGIEAGASTVRIGAGSTHAAVGASAEVRRAVPLLHRATPLIGHFQIRNRGTIGGSIAHADAAAEYPVVALTLDAEIEALSPRGRRTLAAADFFTGMWTTALEPDELVTAITFPVRSGRSGFAIEEFTRRSGDFAMAGAAIAVRLDGDSRIDRCAIGLFGLAPTPVRAHRAEATLLGRPADAVAAEEVGAAATADLTAISSDVHGSAEYRRRLGAAMVARAWGRAIEEASND</sequence>
<reference evidence="5 6" key="1">
    <citation type="submission" date="2018-02" db="EMBL/GenBank/DDBJ databases">
        <title>8 Nocardia nova and 1 Nocardia cyriacigeorgica strain used for evolution to TMP-SMX.</title>
        <authorList>
            <person name="Mehta H."/>
            <person name="Weng J."/>
            <person name="Shamoo Y."/>
        </authorList>
    </citation>
    <scope>NUCLEOTIDE SEQUENCE [LARGE SCALE GENOMIC DNA]</scope>
    <source>
        <strain evidence="5 6">BAA2227</strain>
    </source>
</reference>
<organism evidence="5 6">
    <name type="scientific">Nocardia nova</name>
    <dbReference type="NCBI Taxonomy" id="37330"/>
    <lineage>
        <taxon>Bacteria</taxon>
        <taxon>Bacillati</taxon>
        <taxon>Actinomycetota</taxon>
        <taxon>Actinomycetes</taxon>
        <taxon>Mycobacteriales</taxon>
        <taxon>Nocardiaceae</taxon>
        <taxon>Nocardia</taxon>
    </lineage>
</organism>